<dbReference type="EMBL" id="JAWHQM010000078">
    <property type="protein sequence ID" value="KAK5636791.1"/>
    <property type="molecule type" value="Genomic_DNA"/>
</dbReference>
<evidence type="ECO:0000313" key="2">
    <source>
        <dbReference type="EMBL" id="KAK5636791.1"/>
    </source>
</evidence>
<evidence type="ECO:0000259" key="1">
    <source>
        <dbReference type="Pfam" id="PF07992"/>
    </source>
</evidence>
<dbReference type="InterPro" id="IPR036188">
    <property type="entry name" value="FAD/NAD-bd_sf"/>
</dbReference>
<dbReference type="Pfam" id="PF07992">
    <property type="entry name" value="Pyr_redox_2"/>
    <property type="match status" value="1"/>
</dbReference>
<accession>A0AAN7V0M7</accession>
<reference evidence="2 3" key="1">
    <citation type="submission" date="2023-10" db="EMBL/GenBank/DDBJ databases">
        <title>Draft genome sequence of Xylaria bambusicola isolate GMP-LS, the root and basal stem rot pathogen of sugarcane in Indonesia.</title>
        <authorList>
            <person name="Selvaraj P."/>
            <person name="Muralishankar V."/>
            <person name="Muruganantham S."/>
            <person name="Sp S."/>
            <person name="Haryani S."/>
            <person name="Lau K.J.X."/>
            <person name="Naqvi N.I."/>
        </authorList>
    </citation>
    <scope>NUCLEOTIDE SEQUENCE [LARGE SCALE GENOMIC DNA]</scope>
    <source>
        <strain evidence="2">GMP-LS</strain>
    </source>
</reference>
<gene>
    <name evidence="2" type="ORF">RRF57_012503</name>
</gene>
<dbReference type="AlphaFoldDB" id="A0AAN7V0M7"/>
<evidence type="ECO:0000313" key="3">
    <source>
        <dbReference type="Proteomes" id="UP001305414"/>
    </source>
</evidence>
<dbReference type="GO" id="GO:0016491">
    <property type="term" value="F:oxidoreductase activity"/>
    <property type="evidence" value="ECO:0007669"/>
    <property type="project" value="InterPro"/>
</dbReference>
<dbReference type="Proteomes" id="UP001305414">
    <property type="component" value="Unassembled WGS sequence"/>
</dbReference>
<proteinExistence type="predicted"/>
<protein>
    <recommendedName>
        <fullName evidence="1">FAD/NAD(P)-binding domain-containing protein</fullName>
    </recommendedName>
</protein>
<name>A0AAN7V0M7_9PEZI</name>
<feature type="domain" description="FAD/NAD(P)-binding" evidence="1">
    <location>
        <begin position="116"/>
        <end position="166"/>
    </location>
</feature>
<sequence>MFQFGYELRGSSSAGLLAVDGLAQPLQAIMLAKDAIKYTDVLTIYTNDNSELATQLATQLAASPTIGAMSVDDRKILRFSEGTRASRSPRVIITFANGTETMEDFIHHRPLTRVANRFIDQLGLVVTPTGDIEAPLPFCRTNVSGVFAAGDCASVMKIIPNAIATGAYAGCGMSRELVKK</sequence>
<dbReference type="InterPro" id="IPR023753">
    <property type="entry name" value="FAD/NAD-binding_dom"/>
</dbReference>
<organism evidence="2 3">
    <name type="scientific">Xylaria bambusicola</name>
    <dbReference type="NCBI Taxonomy" id="326684"/>
    <lineage>
        <taxon>Eukaryota</taxon>
        <taxon>Fungi</taxon>
        <taxon>Dikarya</taxon>
        <taxon>Ascomycota</taxon>
        <taxon>Pezizomycotina</taxon>
        <taxon>Sordariomycetes</taxon>
        <taxon>Xylariomycetidae</taxon>
        <taxon>Xylariales</taxon>
        <taxon>Xylariaceae</taxon>
        <taxon>Xylaria</taxon>
    </lineage>
</organism>
<comment type="caution">
    <text evidence="2">The sequence shown here is derived from an EMBL/GenBank/DDBJ whole genome shotgun (WGS) entry which is preliminary data.</text>
</comment>
<keyword evidence="3" id="KW-1185">Reference proteome</keyword>
<dbReference type="Gene3D" id="3.50.50.60">
    <property type="entry name" value="FAD/NAD(P)-binding domain"/>
    <property type="match status" value="2"/>
</dbReference>
<dbReference type="SUPFAM" id="SSF51905">
    <property type="entry name" value="FAD/NAD(P)-binding domain"/>
    <property type="match status" value="1"/>
</dbReference>